<dbReference type="InterPro" id="IPR005471">
    <property type="entry name" value="Tscrpt_reg_IclR_N"/>
</dbReference>
<protein>
    <submittedName>
        <fullName evidence="2">IclR family transcriptional regulator</fullName>
    </submittedName>
</protein>
<dbReference type="AlphaFoldDB" id="A0A242NV98"/>
<dbReference type="Proteomes" id="UP000194968">
    <property type="component" value="Unassembled WGS sequence"/>
</dbReference>
<dbReference type="InterPro" id="IPR036390">
    <property type="entry name" value="WH_DNA-bd_sf"/>
</dbReference>
<dbReference type="GO" id="GO:0003677">
    <property type="term" value="F:DNA binding"/>
    <property type="evidence" value="ECO:0007669"/>
    <property type="project" value="InterPro"/>
</dbReference>
<comment type="caution">
    <text evidence="2">The sequence shown here is derived from an EMBL/GenBank/DDBJ whole genome shotgun (WGS) entry which is preliminary data.</text>
</comment>
<dbReference type="OrthoDB" id="8604270at2"/>
<accession>A0A242NV98</accession>
<reference evidence="2 3" key="1">
    <citation type="submission" date="2017-03" db="EMBL/GenBank/DDBJ databases">
        <title>Comparative genomics of honeybee gut symbionts reveal geographically distinct and subgroup specific antibiotic resistance.</title>
        <authorList>
            <person name="Ludvigsen J."/>
            <person name="Porcellato D."/>
            <person name="Labee-Lund T.M."/>
            <person name="Amdam G.V."/>
            <person name="Rudi K."/>
        </authorList>
    </citation>
    <scope>NUCLEOTIDE SEQUENCE [LARGE SCALE GENOMIC DNA]</scope>
    <source>
        <strain evidence="2 3">A-4-12</strain>
    </source>
</reference>
<name>A0A242NV98_9GAMM</name>
<dbReference type="Pfam" id="PF09339">
    <property type="entry name" value="HTH_IclR"/>
    <property type="match status" value="1"/>
</dbReference>
<dbReference type="EMBL" id="NASK01000096">
    <property type="protein sequence ID" value="OTQ49324.1"/>
    <property type="molecule type" value="Genomic_DNA"/>
</dbReference>
<evidence type="ECO:0000313" key="2">
    <source>
        <dbReference type="EMBL" id="OTQ49324.1"/>
    </source>
</evidence>
<proteinExistence type="predicted"/>
<organism evidence="2 3">
    <name type="scientific">Gilliamella apis</name>
    <dbReference type="NCBI Taxonomy" id="1970738"/>
    <lineage>
        <taxon>Bacteria</taxon>
        <taxon>Pseudomonadati</taxon>
        <taxon>Pseudomonadota</taxon>
        <taxon>Gammaproteobacteria</taxon>
        <taxon>Orbales</taxon>
        <taxon>Orbaceae</taxon>
        <taxon>Gilliamella</taxon>
    </lineage>
</organism>
<feature type="domain" description="HTH iclR-type" evidence="1">
    <location>
        <begin position="11"/>
        <end position="57"/>
    </location>
</feature>
<dbReference type="InterPro" id="IPR036388">
    <property type="entry name" value="WH-like_DNA-bd_sf"/>
</dbReference>
<dbReference type="GO" id="GO:0006355">
    <property type="term" value="P:regulation of DNA-templated transcription"/>
    <property type="evidence" value="ECO:0007669"/>
    <property type="project" value="InterPro"/>
</dbReference>
<evidence type="ECO:0000313" key="3">
    <source>
        <dbReference type="Proteomes" id="UP000194968"/>
    </source>
</evidence>
<sequence>MHKLQISTSGSRALRVLKALKGYTLTGLSNGDIAKMINESPVNVTRALQTLIEEGFVIKLDNGLFAHSVQMLQIAQAHAIHISKMQDQITEINQRITAGAR</sequence>
<gene>
    <name evidence="2" type="ORF">B6D06_06895</name>
</gene>
<dbReference type="SUPFAM" id="SSF46785">
    <property type="entry name" value="Winged helix' DNA-binding domain"/>
    <property type="match status" value="1"/>
</dbReference>
<dbReference type="Gene3D" id="1.10.10.10">
    <property type="entry name" value="Winged helix-like DNA-binding domain superfamily/Winged helix DNA-binding domain"/>
    <property type="match status" value="1"/>
</dbReference>
<dbReference type="RefSeq" id="WP_086320613.1">
    <property type="nucleotide sequence ID" value="NZ_NASK01000096.1"/>
</dbReference>
<evidence type="ECO:0000259" key="1">
    <source>
        <dbReference type="Pfam" id="PF09339"/>
    </source>
</evidence>